<proteinExistence type="predicted"/>
<evidence type="ECO:0000256" key="1">
    <source>
        <dbReference type="SAM" id="Phobius"/>
    </source>
</evidence>
<gene>
    <name evidence="2" type="ORF">GX576_00285</name>
</gene>
<feature type="transmembrane region" description="Helical" evidence="1">
    <location>
        <begin position="6"/>
        <end position="25"/>
    </location>
</feature>
<evidence type="ECO:0000313" key="2">
    <source>
        <dbReference type="EMBL" id="NLF52842.1"/>
    </source>
</evidence>
<dbReference type="AlphaFoldDB" id="A0A7X7R6L0"/>
<keyword evidence="1" id="KW-0472">Membrane</keyword>
<comment type="caution">
    <text evidence="2">The sequence shown here is derived from an EMBL/GenBank/DDBJ whole genome shotgun (WGS) entry which is preliminary data.</text>
</comment>
<keyword evidence="1" id="KW-1133">Transmembrane helix</keyword>
<organism evidence="2 3">
    <name type="scientific">Thauera phenolivorans</name>
    <dbReference type="NCBI Taxonomy" id="1792543"/>
    <lineage>
        <taxon>Bacteria</taxon>
        <taxon>Pseudomonadati</taxon>
        <taxon>Pseudomonadota</taxon>
        <taxon>Betaproteobacteria</taxon>
        <taxon>Rhodocyclales</taxon>
        <taxon>Zoogloeaceae</taxon>
        <taxon>Thauera</taxon>
    </lineage>
</organism>
<accession>A0A7X7R6L0</accession>
<dbReference type="Proteomes" id="UP000536534">
    <property type="component" value="Unassembled WGS sequence"/>
</dbReference>
<feature type="transmembrane region" description="Helical" evidence="1">
    <location>
        <begin position="69"/>
        <end position="85"/>
    </location>
</feature>
<reference evidence="2 3" key="1">
    <citation type="journal article" date="2020" name="Biotechnol. Biofuels">
        <title>New insights from the biogas microbiome by comprehensive genome-resolved metagenomics of nearly 1600 species originating from multiple anaerobic digesters.</title>
        <authorList>
            <person name="Campanaro S."/>
            <person name="Treu L."/>
            <person name="Rodriguez-R L.M."/>
            <person name="Kovalovszki A."/>
            <person name="Ziels R.M."/>
            <person name="Maus I."/>
            <person name="Zhu X."/>
            <person name="Kougias P.G."/>
            <person name="Basile A."/>
            <person name="Luo G."/>
            <person name="Schluter A."/>
            <person name="Konstantinidis K.T."/>
            <person name="Angelidaki I."/>
        </authorList>
    </citation>
    <scope>NUCLEOTIDE SEQUENCE [LARGE SCALE GENOMIC DNA]</scope>
    <source>
        <strain evidence="2">AS06rmzACSIP_256</strain>
    </source>
</reference>
<dbReference type="EMBL" id="JAAYYV010000006">
    <property type="protein sequence ID" value="NLF52842.1"/>
    <property type="molecule type" value="Genomic_DNA"/>
</dbReference>
<sequence length="309" mass="34290">MFEFLQGLAFGLLMSCPPWFMAGMFDPRLATPEDLASRWQVILRYGFAVPLIGMLLFMTSLWGGFGASLAGWLAGLAAVPLELFVERRWLRWRRGRAAREQSAVRQRELARRAAECHESHLLTLDPARAPGGGDELVLGLWQAKRELVALRRPDLAVQADRLYTRYDRALTVLGEKFDTREVTFERARGLVGAVSRGGLEALDSMVSLAGGSAAIDTDFVRRRLEREGAALPIAEREALRHRLALAEDTERRLSELGARHEAALTALDDVVVAVARIETGRPQAGIATEQALTELRRFAERAGLYGRKA</sequence>
<protein>
    <submittedName>
        <fullName evidence="2">Cobyrinic acid a,c-diamide synthase</fullName>
    </submittedName>
</protein>
<feature type="transmembrane region" description="Helical" evidence="1">
    <location>
        <begin position="45"/>
        <end position="63"/>
    </location>
</feature>
<keyword evidence="1" id="KW-0812">Transmembrane</keyword>
<name>A0A7X7R6L0_9RHOO</name>
<evidence type="ECO:0000313" key="3">
    <source>
        <dbReference type="Proteomes" id="UP000536534"/>
    </source>
</evidence>